<evidence type="ECO:0000313" key="2">
    <source>
        <dbReference type="Proteomes" id="UP000597138"/>
    </source>
</evidence>
<sequence length="104" mass="11444">MTTRMRRFSMSMNIDGFIRNNRYPRDYQGVFQHGDGRAMEPAEARTYLALEKAKGRNVIPFSAECGNPCQHAGNGCTGFDYAEGGCPGHYTDASSVASKEEPAD</sequence>
<protein>
    <submittedName>
        <fullName evidence="1">Uncharacterized protein</fullName>
    </submittedName>
</protein>
<dbReference type="EMBL" id="BMEG01000002">
    <property type="protein sequence ID" value="GGD63052.1"/>
    <property type="molecule type" value="Genomic_DNA"/>
</dbReference>
<keyword evidence="2" id="KW-1185">Reference proteome</keyword>
<dbReference type="Proteomes" id="UP000597138">
    <property type="component" value="Unassembled WGS sequence"/>
</dbReference>
<name>A0ABQ1RBN8_9BURK</name>
<gene>
    <name evidence="1" type="ORF">GCM10010985_16440</name>
</gene>
<comment type="caution">
    <text evidence="1">The sequence shown here is derived from an EMBL/GenBank/DDBJ whole genome shotgun (WGS) entry which is preliminary data.</text>
</comment>
<proteinExistence type="predicted"/>
<accession>A0ABQ1RBN8</accession>
<organism evidence="1 2">
    <name type="scientific">Caballeronia grimmiae</name>
    <dbReference type="NCBI Taxonomy" id="1071679"/>
    <lineage>
        <taxon>Bacteria</taxon>
        <taxon>Pseudomonadati</taxon>
        <taxon>Pseudomonadota</taxon>
        <taxon>Betaproteobacteria</taxon>
        <taxon>Burkholderiales</taxon>
        <taxon>Burkholderiaceae</taxon>
        <taxon>Caballeronia</taxon>
    </lineage>
</organism>
<reference evidence="2" key="1">
    <citation type="journal article" date="2019" name="Int. J. Syst. Evol. Microbiol.">
        <title>The Global Catalogue of Microorganisms (GCM) 10K type strain sequencing project: providing services to taxonomists for standard genome sequencing and annotation.</title>
        <authorList>
            <consortium name="The Broad Institute Genomics Platform"/>
            <consortium name="The Broad Institute Genome Sequencing Center for Infectious Disease"/>
            <person name="Wu L."/>
            <person name="Ma J."/>
        </authorList>
    </citation>
    <scope>NUCLEOTIDE SEQUENCE [LARGE SCALE GENOMIC DNA]</scope>
    <source>
        <strain evidence="2">CGMCC 1.11013</strain>
    </source>
</reference>
<evidence type="ECO:0000313" key="1">
    <source>
        <dbReference type="EMBL" id="GGD63052.1"/>
    </source>
</evidence>
<dbReference type="RefSeq" id="WP_052005812.1">
    <property type="nucleotide sequence ID" value="NZ_BMEG01000002.1"/>
</dbReference>